<dbReference type="Pfam" id="PF00190">
    <property type="entry name" value="Cupin_1"/>
    <property type="match status" value="1"/>
</dbReference>
<comment type="caution">
    <text evidence="2">The sequence shown here is derived from an EMBL/GenBank/DDBJ whole genome shotgun (WGS) entry which is preliminary data.</text>
</comment>
<dbReference type="Proteomes" id="UP000224567">
    <property type="component" value="Unassembled WGS sequence"/>
</dbReference>
<dbReference type="InterPro" id="IPR014710">
    <property type="entry name" value="RmlC-like_jellyroll"/>
</dbReference>
<feature type="domain" description="Cupin type-1" evidence="1">
    <location>
        <begin position="17"/>
        <end position="65"/>
    </location>
</feature>
<dbReference type="OrthoDB" id="1921208at2759"/>
<sequence>MISLLQVFSGNAVPQFGISANIVDVNFMPGLNTRGISIVRVDLEPQDLVLLHTHPQATELTTVINRGLFTSSIIWNTKMLLRLSSLNSQNPGVVKIPGSIFASDPPILDDVQASSLVRK</sequence>
<evidence type="ECO:0000313" key="2">
    <source>
        <dbReference type="EMBL" id="PHT39021.1"/>
    </source>
</evidence>
<reference evidence="3" key="2">
    <citation type="journal article" date="2017" name="J. Anim. Genet.">
        <title>Multiple reference genome sequences of hot pepper reveal the massive evolution of plant disease resistance genes by retroduplication.</title>
        <authorList>
            <person name="Kim S."/>
            <person name="Park J."/>
            <person name="Yeom S.-I."/>
            <person name="Kim Y.-M."/>
            <person name="Seo E."/>
            <person name="Kim K.-T."/>
            <person name="Kim M.-S."/>
            <person name="Lee J.M."/>
            <person name="Cheong K."/>
            <person name="Shin H.-S."/>
            <person name="Kim S.-B."/>
            <person name="Han K."/>
            <person name="Lee J."/>
            <person name="Park M."/>
            <person name="Lee H.-A."/>
            <person name="Lee H.-Y."/>
            <person name="Lee Y."/>
            <person name="Oh S."/>
            <person name="Lee J.H."/>
            <person name="Choi E."/>
            <person name="Choi E."/>
            <person name="Lee S.E."/>
            <person name="Jeon J."/>
            <person name="Kim H."/>
            <person name="Choi G."/>
            <person name="Song H."/>
            <person name="Lee J."/>
            <person name="Lee S.-C."/>
            <person name="Kwon J.-K."/>
            <person name="Lee H.-Y."/>
            <person name="Koo N."/>
            <person name="Hong Y."/>
            <person name="Kim R.W."/>
            <person name="Kang W.-H."/>
            <person name="Huh J.H."/>
            <person name="Kang B.-C."/>
            <person name="Yang T.-J."/>
            <person name="Lee Y.-H."/>
            <person name="Bennetzen J.L."/>
            <person name="Choi D."/>
        </authorList>
    </citation>
    <scope>NUCLEOTIDE SEQUENCE [LARGE SCALE GENOMIC DNA]</scope>
    <source>
        <strain evidence="3">cv. PBC81</strain>
    </source>
</reference>
<dbReference type="SUPFAM" id="SSF51182">
    <property type="entry name" value="RmlC-like cupins"/>
    <property type="match status" value="1"/>
</dbReference>
<protein>
    <recommendedName>
        <fullName evidence="1">Cupin type-1 domain-containing protein</fullName>
    </recommendedName>
</protein>
<reference evidence="2 3" key="1">
    <citation type="journal article" date="2017" name="Genome Biol.">
        <title>New reference genome sequences of hot pepper reveal the massive evolution of plant disease-resistance genes by retroduplication.</title>
        <authorList>
            <person name="Kim S."/>
            <person name="Park J."/>
            <person name="Yeom S.I."/>
            <person name="Kim Y.M."/>
            <person name="Seo E."/>
            <person name="Kim K.T."/>
            <person name="Kim M.S."/>
            <person name="Lee J.M."/>
            <person name="Cheong K."/>
            <person name="Shin H.S."/>
            <person name="Kim S.B."/>
            <person name="Han K."/>
            <person name="Lee J."/>
            <person name="Park M."/>
            <person name="Lee H.A."/>
            <person name="Lee H.Y."/>
            <person name="Lee Y."/>
            <person name="Oh S."/>
            <person name="Lee J.H."/>
            <person name="Choi E."/>
            <person name="Choi E."/>
            <person name="Lee S.E."/>
            <person name="Jeon J."/>
            <person name="Kim H."/>
            <person name="Choi G."/>
            <person name="Song H."/>
            <person name="Lee J."/>
            <person name="Lee S.C."/>
            <person name="Kwon J.K."/>
            <person name="Lee H.Y."/>
            <person name="Koo N."/>
            <person name="Hong Y."/>
            <person name="Kim R.W."/>
            <person name="Kang W.H."/>
            <person name="Huh J.H."/>
            <person name="Kang B.C."/>
            <person name="Yang T.J."/>
            <person name="Lee Y.H."/>
            <person name="Bennetzen J.L."/>
            <person name="Choi D."/>
        </authorList>
    </citation>
    <scope>NUCLEOTIDE SEQUENCE [LARGE SCALE GENOMIC DNA]</scope>
    <source>
        <strain evidence="3">cv. PBC81</strain>
    </source>
</reference>
<dbReference type="Gene3D" id="2.60.120.10">
    <property type="entry name" value="Jelly Rolls"/>
    <property type="match status" value="2"/>
</dbReference>
<dbReference type="InterPro" id="IPR006045">
    <property type="entry name" value="Cupin_1"/>
</dbReference>
<organism evidence="2 3">
    <name type="scientific">Capsicum baccatum</name>
    <name type="common">Peruvian pepper</name>
    <dbReference type="NCBI Taxonomy" id="33114"/>
    <lineage>
        <taxon>Eukaryota</taxon>
        <taxon>Viridiplantae</taxon>
        <taxon>Streptophyta</taxon>
        <taxon>Embryophyta</taxon>
        <taxon>Tracheophyta</taxon>
        <taxon>Spermatophyta</taxon>
        <taxon>Magnoliopsida</taxon>
        <taxon>eudicotyledons</taxon>
        <taxon>Gunneridae</taxon>
        <taxon>Pentapetalae</taxon>
        <taxon>asterids</taxon>
        <taxon>lamiids</taxon>
        <taxon>Solanales</taxon>
        <taxon>Solanaceae</taxon>
        <taxon>Solanoideae</taxon>
        <taxon>Capsiceae</taxon>
        <taxon>Capsicum</taxon>
    </lineage>
</organism>
<keyword evidence="3" id="KW-1185">Reference proteome</keyword>
<dbReference type="PANTHER" id="PTHR31238">
    <property type="entry name" value="GERMIN-LIKE PROTEIN SUBFAMILY 3 MEMBER 3"/>
    <property type="match status" value="1"/>
</dbReference>
<proteinExistence type="predicted"/>
<gene>
    <name evidence="2" type="ORF">CQW23_22594</name>
</gene>
<evidence type="ECO:0000259" key="1">
    <source>
        <dbReference type="Pfam" id="PF00190"/>
    </source>
</evidence>
<accession>A0A2G2W1C6</accession>
<dbReference type="AlphaFoldDB" id="A0A2G2W1C6"/>
<name>A0A2G2W1C6_CAPBA</name>
<dbReference type="EMBL" id="MLFT02000009">
    <property type="protein sequence ID" value="PHT39021.1"/>
    <property type="molecule type" value="Genomic_DNA"/>
</dbReference>
<evidence type="ECO:0000313" key="3">
    <source>
        <dbReference type="Proteomes" id="UP000224567"/>
    </source>
</evidence>
<dbReference type="InterPro" id="IPR011051">
    <property type="entry name" value="RmlC_Cupin_sf"/>
</dbReference>
<dbReference type="STRING" id="33114.A0A2G2W1C6"/>